<dbReference type="STRING" id="728005.SAMN04488059_102166"/>
<feature type="region of interest" description="Disordered" evidence="1">
    <location>
        <begin position="72"/>
        <end position="115"/>
    </location>
</feature>
<dbReference type="AlphaFoldDB" id="A0A0F5Q1R9"/>
<dbReference type="InterPro" id="IPR018648">
    <property type="entry name" value="DUF2076"/>
</dbReference>
<evidence type="ECO:0000256" key="1">
    <source>
        <dbReference type="SAM" id="MobiDB-lite"/>
    </source>
</evidence>
<organism evidence="3 5">
    <name type="scientific">Devosia psychrophila</name>
    <dbReference type="NCBI Taxonomy" id="728005"/>
    <lineage>
        <taxon>Bacteria</taxon>
        <taxon>Pseudomonadati</taxon>
        <taxon>Pseudomonadota</taxon>
        <taxon>Alphaproteobacteria</taxon>
        <taxon>Hyphomicrobiales</taxon>
        <taxon>Devosiaceae</taxon>
        <taxon>Devosia</taxon>
    </lineage>
</organism>
<evidence type="ECO:0008006" key="6">
    <source>
        <dbReference type="Google" id="ProtNLM"/>
    </source>
</evidence>
<reference evidence="3 5" key="2">
    <citation type="submission" date="2016-10" db="EMBL/GenBank/DDBJ databases">
        <authorList>
            <person name="de Groot N.N."/>
        </authorList>
    </citation>
    <scope>NUCLEOTIDE SEQUENCE [LARGE SCALE GENOMIC DNA]</scope>
    <source>
        <strain evidence="3 5">CGMCC 1.10210</strain>
    </source>
</reference>
<protein>
    <recommendedName>
        <fullName evidence="6">DUF2076 domain-containing protein</fullName>
    </recommendedName>
</protein>
<keyword evidence="4" id="KW-1185">Reference proteome</keyword>
<feature type="region of interest" description="Disordered" evidence="1">
    <location>
        <begin position="150"/>
        <end position="183"/>
    </location>
</feature>
<evidence type="ECO:0000313" key="3">
    <source>
        <dbReference type="EMBL" id="SFC11019.1"/>
    </source>
</evidence>
<evidence type="ECO:0000313" key="5">
    <source>
        <dbReference type="Proteomes" id="UP000182258"/>
    </source>
</evidence>
<dbReference type="PATRIC" id="fig|728005.3.peg.4293"/>
<dbReference type="EMBL" id="FOMB01000002">
    <property type="protein sequence ID" value="SFC11019.1"/>
    <property type="molecule type" value="Genomic_DNA"/>
</dbReference>
<gene>
    <name evidence="3" type="ORF">SAMN04488059_102166</name>
    <name evidence="2" type="ORF">WH91_01175</name>
</gene>
<dbReference type="OrthoDB" id="122910at2"/>
<reference evidence="2 4" key="1">
    <citation type="submission" date="2015-03" db="EMBL/GenBank/DDBJ databases">
        <authorList>
            <person name="Lepp D."/>
            <person name="Hassan Y.I."/>
            <person name="Li X.-Z."/>
            <person name="Zhou T."/>
        </authorList>
    </citation>
    <scope>NUCLEOTIDE SEQUENCE [LARGE SCALE GENOMIC DNA]</scope>
    <source>
        <strain evidence="2 4">Cr7-05</strain>
    </source>
</reference>
<accession>A0A0F5Q1R9</accession>
<evidence type="ECO:0000313" key="2">
    <source>
        <dbReference type="EMBL" id="KKC34862.1"/>
    </source>
</evidence>
<feature type="compositionally biased region" description="Gly residues" evidence="1">
    <location>
        <begin position="170"/>
        <end position="183"/>
    </location>
</feature>
<dbReference type="Proteomes" id="UP000182258">
    <property type="component" value="Unassembled WGS sequence"/>
</dbReference>
<name>A0A0F5Q1R9_9HYPH</name>
<dbReference type="Proteomes" id="UP000033519">
    <property type="component" value="Unassembled WGS sequence"/>
</dbReference>
<dbReference type="EMBL" id="LAPV01000009">
    <property type="protein sequence ID" value="KKC34862.1"/>
    <property type="molecule type" value="Genomic_DNA"/>
</dbReference>
<dbReference type="RefSeq" id="WP_046169160.1">
    <property type="nucleotide sequence ID" value="NZ_FOMB01000002.1"/>
</dbReference>
<evidence type="ECO:0000313" key="4">
    <source>
        <dbReference type="Proteomes" id="UP000033519"/>
    </source>
</evidence>
<dbReference type="Pfam" id="PF09849">
    <property type="entry name" value="DUF2076"/>
    <property type="match status" value="1"/>
</dbReference>
<proteinExistence type="predicted"/>
<feature type="compositionally biased region" description="Basic and acidic residues" evidence="1">
    <location>
        <begin position="99"/>
        <end position="112"/>
    </location>
</feature>
<sequence length="183" mass="19425">MPNSQDQQAIDSLFDRIVDVARKSPPRDGDAEVLIQQRLRDYPPAPYYMAQTILIQEQALRQAQERIEQLEASQRPSGGFLGGVFDDRQPQRQPARNRGPWDRAQGDDDRRGAGGGFLAGAAQTALGVTGGVLLGSAIAGMFTGGAQAEELAPVDEANPPDDQAIDAGGDDMGGGDFDVGGDF</sequence>